<feature type="region of interest" description="Disordered" evidence="1">
    <location>
        <begin position="391"/>
        <end position="420"/>
    </location>
</feature>
<feature type="region of interest" description="Disordered" evidence="1">
    <location>
        <begin position="720"/>
        <end position="739"/>
    </location>
</feature>
<feature type="region of interest" description="Disordered" evidence="1">
    <location>
        <begin position="556"/>
        <end position="582"/>
    </location>
</feature>
<evidence type="ECO:0000313" key="3">
    <source>
        <dbReference type="EMBL" id="PIA98833.1"/>
    </source>
</evidence>
<dbReference type="GO" id="GO:0016887">
    <property type="term" value="F:ATP hydrolysis activity"/>
    <property type="evidence" value="ECO:0007669"/>
    <property type="project" value="InterPro"/>
</dbReference>
<feature type="compositionally biased region" description="Basic and acidic residues" evidence="1">
    <location>
        <begin position="34"/>
        <end position="43"/>
    </location>
</feature>
<proteinExistence type="predicted"/>
<dbReference type="Pfam" id="PF00004">
    <property type="entry name" value="AAA"/>
    <property type="match status" value="1"/>
</dbReference>
<feature type="domain" description="AAA+ ATPase" evidence="2">
    <location>
        <begin position="626"/>
        <end position="828"/>
    </location>
</feature>
<dbReference type="EMBL" id="LKMD01000101">
    <property type="protein sequence ID" value="PIA98833.1"/>
    <property type="molecule type" value="Genomic_DNA"/>
</dbReference>
<dbReference type="GO" id="GO:0005634">
    <property type="term" value="C:nucleus"/>
    <property type="evidence" value="ECO:0007669"/>
    <property type="project" value="TreeGrafter"/>
</dbReference>
<name>A0A2G5I2W1_CERBT</name>
<feature type="region of interest" description="Disordered" evidence="1">
    <location>
        <begin position="1"/>
        <end position="80"/>
    </location>
</feature>
<dbReference type="InterPro" id="IPR003959">
    <property type="entry name" value="ATPase_AAA_core"/>
</dbReference>
<evidence type="ECO:0000259" key="2">
    <source>
        <dbReference type="SMART" id="SM00382"/>
    </source>
</evidence>
<dbReference type="Proteomes" id="UP000230605">
    <property type="component" value="Chromosome 3"/>
</dbReference>
<dbReference type="AlphaFoldDB" id="A0A2G5I2W1"/>
<evidence type="ECO:0000313" key="4">
    <source>
        <dbReference type="Proteomes" id="UP000230605"/>
    </source>
</evidence>
<dbReference type="SMART" id="SM00382">
    <property type="entry name" value="AAA"/>
    <property type="match status" value="1"/>
</dbReference>
<evidence type="ECO:0000256" key="1">
    <source>
        <dbReference type="SAM" id="MobiDB-lite"/>
    </source>
</evidence>
<dbReference type="OrthoDB" id="9996895at2759"/>
<reference evidence="3 4" key="1">
    <citation type="submission" date="2015-10" db="EMBL/GenBank/DDBJ databases">
        <title>The cercosporin biosynthetic gene cluster was horizontally transferred to several fungal lineages and shown to be expanded in Cercospora beticola based on microsynteny with recipient genomes.</title>
        <authorList>
            <person name="De Jonge R."/>
            <person name="Ebert M.K."/>
            <person name="Suttle J.C."/>
            <person name="Jurick Ii W.M."/>
            <person name="Secor G.A."/>
            <person name="Thomma B.P."/>
            <person name="Van De Peer Y."/>
            <person name="Bolton M.D."/>
        </authorList>
    </citation>
    <scope>NUCLEOTIDE SEQUENCE [LARGE SCALE GENOMIC DNA]</scope>
    <source>
        <strain evidence="3 4">09-40</strain>
    </source>
</reference>
<sequence length="1239" mass="136325">MAATAVLRAMSADDSKSVHPFFQRTTDKSTNNRVSDEHDKTEDAEYTPDTPTADLATKPKRTNSKRRPKKEDVKGQSKLQTTLDARTNTLVAGVNGLTAQCHSEKPLETVDQNDLRKKRRRTSEHESVEVGVGAADDGPAVVPGSRQPSPQVVIPRSSPPIVAATAPDAGDVLDRSVIAPRTPSPKAQPKKVLRLNANGKFSSPPTSKPKQEEAAAQPVTKRGRPRRAAAANAAKHLVVKIGYGADASSRAATGDRISRVLVGEETIPLTIETSPRTPRKTRSKAAAKNTTPKKRTPAKMDKPAHPFFTLNKANDQPAPAKHDSPRKSTAVTPGKLRMQALADRNYDPRDHLPYVSTLNKDRLMIRHPGASDAPFPLRDQMHVRALATDHVEHDSASDSNTYAKRKQKNARAPITPDDSILGHFNAQLRPEEERALRSDGFHEVHAKLNVPERLMLSGQDIAYRIATQLSVPLANPDIDELALSSSQHQSHPALQRLYDRIPAIMTGFDESRGENASWTQKYAPQTCADVLQPQNEMQILREWLGSLAVQAIGGAAPTTKPASVPFKEKPKKKRKKKSDEMDDFLVDSDEELRKMNEVIDSAPASPLGFRRTQKSVVQTAPTGAKLNNVVFLSGPHGCGKTAAVYGVAKELGFRVFEISSSERRSGKDVLDKVGNMTKNHLVKHHGTEGALSDHLETQESKPMDEAFQKDLESGRQGKMSAFFKPSTKNPPKPKDPEPKKLLQEKTLKAVKEALKQPPKDQQQSLILIEEVDILFKDDKEFWTTILELVGSSKRPFIMTCNDEDLVAWQTVPHHAFLRFRPAPIDLATNYMLLLAAAEGHLLTRGAVSTLYEHHDRDLRRSITELDYWCQMGVGDPKEGLNWIYQRWPPGSDVDHFGRKLRVVSDGTYQKGMGLTPCPDPSAEDALWWAWENFGVEPSRALGWKAYLDNDQRLSMDGLPSSTDRKQNLRKLSFAAATADVLSAADACTSLGLIPGSACVDPTQPHMSEKARGNYILGMPLIQTDEAIDYSNMSKDLLVTMTLSAWKTYEVNPSAVQSSRILNSIPAKRAQAAREQPLKRADFTCFDPISAPEEVSLSNPDLKISVFDGTLRNIVLDLAPYVRSIVQYDFALEEQRQRLSLLDTSGEGGGEGRRTKRARTTRAARSALEGSQRSSTRRDRWFTNDLDGSAVLATAGKDWPRLTYEGGSTGSVAGGDGKESSAASTNEVIDGQEVVISELM</sequence>
<dbReference type="SUPFAM" id="SSF52540">
    <property type="entry name" value="P-loop containing nucleoside triphosphate hydrolases"/>
    <property type="match status" value="1"/>
</dbReference>
<feature type="compositionally biased region" description="Basic residues" evidence="1">
    <location>
        <begin position="58"/>
        <end position="68"/>
    </location>
</feature>
<dbReference type="Gene3D" id="3.40.50.300">
    <property type="entry name" value="P-loop containing nucleotide triphosphate hydrolases"/>
    <property type="match status" value="1"/>
</dbReference>
<comment type="caution">
    <text evidence="3">The sequence shown here is derived from an EMBL/GenBank/DDBJ whole genome shotgun (WGS) entry which is preliminary data.</text>
</comment>
<dbReference type="PANTHER" id="PTHR23389:SF21">
    <property type="entry name" value="ATPASE FAMILY AAA DOMAIN-CONTAINING PROTEIN 5"/>
    <property type="match status" value="1"/>
</dbReference>
<organism evidence="3 4">
    <name type="scientific">Cercospora beticola</name>
    <name type="common">Sugarbeet leaf spot fungus</name>
    <dbReference type="NCBI Taxonomy" id="122368"/>
    <lineage>
        <taxon>Eukaryota</taxon>
        <taxon>Fungi</taxon>
        <taxon>Dikarya</taxon>
        <taxon>Ascomycota</taxon>
        <taxon>Pezizomycotina</taxon>
        <taxon>Dothideomycetes</taxon>
        <taxon>Dothideomycetidae</taxon>
        <taxon>Mycosphaerellales</taxon>
        <taxon>Mycosphaerellaceae</taxon>
        <taxon>Cercospora</taxon>
    </lineage>
</organism>
<accession>A0A2G5I2W1</accession>
<feature type="region of interest" description="Disordered" evidence="1">
    <location>
        <begin position="271"/>
        <end position="332"/>
    </location>
</feature>
<feature type="region of interest" description="Disordered" evidence="1">
    <location>
        <begin position="103"/>
        <end position="229"/>
    </location>
</feature>
<dbReference type="InterPro" id="IPR003593">
    <property type="entry name" value="AAA+_ATPase"/>
</dbReference>
<dbReference type="GO" id="GO:0005524">
    <property type="term" value="F:ATP binding"/>
    <property type="evidence" value="ECO:0007669"/>
    <property type="project" value="InterPro"/>
</dbReference>
<feature type="region of interest" description="Disordered" evidence="1">
    <location>
        <begin position="1141"/>
        <end position="1179"/>
    </location>
</feature>
<gene>
    <name evidence="3" type="ORF">CB0940_02425</name>
</gene>
<dbReference type="InterPro" id="IPR027417">
    <property type="entry name" value="P-loop_NTPase"/>
</dbReference>
<dbReference type="PANTHER" id="PTHR23389">
    <property type="entry name" value="CHROMOSOME TRANSMISSION FIDELITY FACTOR 18"/>
    <property type="match status" value="1"/>
</dbReference>
<dbReference type="GO" id="GO:0003677">
    <property type="term" value="F:DNA binding"/>
    <property type="evidence" value="ECO:0007669"/>
    <property type="project" value="TreeGrafter"/>
</dbReference>
<feature type="compositionally biased region" description="Basic residues" evidence="1">
    <location>
        <begin position="277"/>
        <end position="297"/>
    </location>
</feature>
<protein>
    <submittedName>
        <fullName evidence="3">Telomere length regulation protein elg1</fullName>
    </submittedName>
</protein>